<dbReference type="EMBL" id="OZ037947">
    <property type="protein sequence ID" value="CAL1707673.1"/>
    <property type="molecule type" value="Genomic_DNA"/>
</dbReference>
<evidence type="ECO:0000313" key="5">
    <source>
        <dbReference type="EMBL" id="CAL1707673.1"/>
    </source>
</evidence>
<dbReference type="InterPro" id="IPR002347">
    <property type="entry name" value="SDR_fam"/>
</dbReference>
<dbReference type="PROSITE" id="PS00061">
    <property type="entry name" value="ADH_SHORT"/>
    <property type="match status" value="1"/>
</dbReference>
<dbReference type="InterPro" id="IPR051911">
    <property type="entry name" value="SDR_oxidoreductase"/>
</dbReference>
<proteinExistence type="inferred from homology"/>
<keyword evidence="6" id="KW-1185">Reference proteome</keyword>
<keyword evidence="3" id="KW-0560">Oxidoreductase</keyword>
<evidence type="ECO:0000313" key="6">
    <source>
        <dbReference type="Proteomes" id="UP001497453"/>
    </source>
</evidence>
<keyword evidence="2" id="KW-0521">NADP</keyword>
<evidence type="ECO:0000256" key="1">
    <source>
        <dbReference type="ARBA" id="ARBA00006484"/>
    </source>
</evidence>
<evidence type="ECO:0000256" key="4">
    <source>
        <dbReference type="RuleBase" id="RU000363"/>
    </source>
</evidence>
<reference evidence="6" key="1">
    <citation type="submission" date="2024-04" db="EMBL/GenBank/DDBJ databases">
        <authorList>
            <person name="Shaw F."/>
            <person name="Minotto A."/>
        </authorList>
    </citation>
    <scope>NUCLEOTIDE SEQUENCE [LARGE SCALE GENOMIC DNA]</scope>
</reference>
<dbReference type="CDD" id="cd05374">
    <property type="entry name" value="17beta-HSD-like_SDR_c"/>
    <property type="match status" value="1"/>
</dbReference>
<evidence type="ECO:0000256" key="3">
    <source>
        <dbReference type="ARBA" id="ARBA00023002"/>
    </source>
</evidence>
<comment type="similarity">
    <text evidence="1 4">Belongs to the short-chain dehydrogenases/reductases (SDR) family.</text>
</comment>
<dbReference type="PRINTS" id="PR00081">
    <property type="entry name" value="GDHRDH"/>
</dbReference>
<evidence type="ECO:0008006" key="7">
    <source>
        <dbReference type="Google" id="ProtNLM"/>
    </source>
</evidence>
<sequence length="286" mass="31080">MAPQQIWLITGAASGFGRAVTELVLHKGDVVIATDRSPEGLNDLTAKYPSSHLLVLNLDVTKHDQISHVFARVKKDFGRLDVVYNNAGYLIVGEVEGTSPDIAHALFETNFWGTSVVSQEAIKFFREVNTPGVGGRLLNVNSMSGIQGWAGVGYYSASKHAIEGLSESLAQELDPEWNIKITIIEPGAFRTSLSSTGLVKTPVHSAYAKASLASAQFRAFVNQMVHQGADPAKAAEKLYHLAHLPEPPLRLPLGKDAVSTVEGRIEHLKEIVAKYGSWSHDLEFDL</sequence>
<dbReference type="InterPro" id="IPR020904">
    <property type="entry name" value="Sc_DH/Rdtase_CS"/>
</dbReference>
<dbReference type="SUPFAM" id="SSF51735">
    <property type="entry name" value="NAD(P)-binding Rossmann-fold domains"/>
    <property type="match status" value="1"/>
</dbReference>
<name>A0ABP1DIK4_9APHY</name>
<dbReference type="InterPro" id="IPR036291">
    <property type="entry name" value="NAD(P)-bd_dom_sf"/>
</dbReference>
<protein>
    <recommendedName>
        <fullName evidence="7">NAD(P)-binding protein</fullName>
    </recommendedName>
</protein>
<organism evidence="5 6">
    <name type="scientific">Somion occarium</name>
    <dbReference type="NCBI Taxonomy" id="3059160"/>
    <lineage>
        <taxon>Eukaryota</taxon>
        <taxon>Fungi</taxon>
        <taxon>Dikarya</taxon>
        <taxon>Basidiomycota</taxon>
        <taxon>Agaricomycotina</taxon>
        <taxon>Agaricomycetes</taxon>
        <taxon>Polyporales</taxon>
        <taxon>Cerrenaceae</taxon>
        <taxon>Somion</taxon>
    </lineage>
</organism>
<dbReference type="Gene3D" id="3.40.50.720">
    <property type="entry name" value="NAD(P)-binding Rossmann-like Domain"/>
    <property type="match status" value="1"/>
</dbReference>
<dbReference type="Pfam" id="PF00106">
    <property type="entry name" value="adh_short"/>
    <property type="match status" value="1"/>
</dbReference>
<accession>A0ABP1DIK4</accession>
<evidence type="ECO:0000256" key="2">
    <source>
        <dbReference type="ARBA" id="ARBA00022857"/>
    </source>
</evidence>
<dbReference type="PRINTS" id="PR00080">
    <property type="entry name" value="SDRFAMILY"/>
</dbReference>
<dbReference type="PANTHER" id="PTHR43976">
    <property type="entry name" value="SHORT CHAIN DEHYDROGENASE"/>
    <property type="match status" value="1"/>
</dbReference>
<gene>
    <name evidence="5" type="ORF">GFSPODELE1_LOCUS6478</name>
</gene>
<dbReference type="Proteomes" id="UP001497453">
    <property type="component" value="Chromosome 4"/>
</dbReference>
<dbReference type="PANTHER" id="PTHR43976:SF16">
    <property type="entry name" value="SHORT-CHAIN DEHYDROGENASE_REDUCTASE FAMILY PROTEIN"/>
    <property type="match status" value="1"/>
</dbReference>